<evidence type="ECO:0000256" key="1">
    <source>
        <dbReference type="ARBA" id="ARBA00022801"/>
    </source>
</evidence>
<gene>
    <name evidence="4" type="ORF">NYP18_03945</name>
</gene>
<reference evidence="4 5" key="1">
    <citation type="submission" date="2022-08" db="EMBL/GenBank/DDBJ databases">
        <title>YIM 101645 draft genome.</title>
        <authorList>
            <person name="Chen X."/>
        </authorList>
    </citation>
    <scope>NUCLEOTIDE SEQUENCE [LARGE SCALE GENOMIC DNA]</scope>
    <source>
        <strain evidence="4 5">YIM 101645</strain>
    </source>
</reference>
<comment type="caution">
    <text evidence="4">The sequence shown here is derived from an EMBL/GenBank/DDBJ whole genome shotgun (WGS) entry which is preliminary data.</text>
</comment>
<proteinExistence type="predicted"/>
<evidence type="ECO:0000259" key="3">
    <source>
        <dbReference type="Pfam" id="PF07859"/>
    </source>
</evidence>
<dbReference type="RefSeq" id="WP_259426877.1">
    <property type="nucleotide sequence ID" value="NZ_JANWTC010000002.1"/>
</dbReference>
<dbReference type="InterPro" id="IPR013094">
    <property type="entry name" value="AB_hydrolase_3"/>
</dbReference>
<protein>
    <submittedName>
        <fullName evidence="4">Alpha/beta hydrolase</fullName>
    </submittedName>
</protein>
<dbReference type="EMBL" id="JANWTC010000002">
    <property type="protein sequence ID" value="MCS5478803.1"/>
    <property type="molecule type" value="Genomic_DNA"/>
</dbReference>
<dbReference type="InterPro" id="IPR050300">
    <property type="entry name" value="GDXG_lipolytic_enzyme"/>
</dbReference>
<feature type="transmembrane region" description="Helical" evidence="2">
    <location>
        <begin position="20"/>
        <end position="38"/>
    </location>
</feature>
<evidence type="ECO:0000313" key="5">
    <source>
        <dbReference type="Proteomes" id="UP001205965"/>
    </source>
</evidence>
<dbReference type="GO" id="GO:0016787">
    <property type="term" value="F:hydrolase activity"/>
    <property type="evidence" value="ECO:0007669"/>
    <property type="project" value="UniProtKB-KW"/>
</dbReference>
<keyword evidence="1 4" id="KW-0378">Hydrolase</keyword>
<evidence type="ECO:0000313" key="4">
    <source>
        <dbReference type="EMBL" id="MCS5478803.1"/>
    </source>
</evidence>
<name>A0ABT2FWE0_9CORY</name>
<dbReference type="PANTHER" id="PTHR48081">
    <property type="entry name" value="AB HYDROLASE SUPERFAMILY PROTEIN C4A8.06C"/>
    <property type="match status" value="1"/>
</dbReference>
<dbReference type="InterPro" id="IPR029058">
    <property type="entry name" value="AB_hydrolase_fold"/>
</dbReference>
<keyword evidence="2" id="KW-1133">Transmembrane helix</keyword>
<accession>A0ABT2FWE0</accession>
<keyword evidence="2" id="KW-0812">Transmembrane</keyword>
<dbReference type="Gene3D" id="3.40.50.1820">
    <property type="entry name" value="alpha/beta hydrolase"/>
    <property type="match status" value="1"/>
</dbReference>
<dbReference type="Pfam" id="PF07859">
    <property type="entry name" value="Abhydrolase_3"/>
    <property type="match status" value="1"/>
</dbReference>
<keyword evidence="5" id="KW-1185">Reference proteome</keyword>
<organism evidence="4 5">
    <name type="scientific">Corynebacterium lemuris</name>
    <dbReference type="NCBI Taxonomy" id="1859292"/>
    <lineage>
        <taxon>Bacteria</taxon>
        <taxon>Bacillati</taxon>
        <taxon>Actinomycetota</taxon>
        <taxon>Actinomycetes</taxon>
        <taxon>Mycobacteriales</taxon>
        <taxon>Corynebacteriaceae</taxon>
        <taxon>Corynebacterium</taxon>
    </lineage>
</organism>
<keyword evidence="2" id="KW-0472">Membrane</keyword>
<evidence type="ECO:0000256" key="2">
    <source>
        <dbReference type="SAM" id="Phobius"/>
    </source>
</evidence>
<feature type="domain" description="Alpha/beta hydrolase fold-3" evidence="3">
    <location>
        <begin position="112"/>
        <end position="169"/>
    </location>
</feature>
<dbReference type="SUPFAM" id="SSF53474">
    <property type="entry name" value="alpha/beta-Hydrolases"/>
    <property type="match status" value="1"/>
</dbReference>
<sequence>MTFSTPSRRLRVPVRLTGLGLGLLGFLVFTPIPGALLVRAMFNRDSRRTAAALEEAAPGVEQRLGIPYRPGDRSAFLDVYTPHGATGRLPTIVWTHGGTWLSGPRSDYAGHSLAPGHRYPRALHQLNDAHTCLLAHAADLNVDTDRIVLAGDSAGAQLSAQLATAVTDPGYAAELGITPTSTRGNCAA</sequence>
<dbReference type="Proteomes" id="UP001205965">
    <property type="component" value="Unassembled WGS sequence"/>
</dbReference>